<dbReference type="PANTHER" id="PTHR33127">
    <property type="entry name" value="TRANSMEMBRANE PROTEIN"/>
    <property type="match status" value="1"/>
</dbReference>
<dbReference type="Gramene" id="KRH42064">
    <property type="protein sequence ID" value="KRH42064"/>
    <property type="gene ID" value="GLYMA_08G066400"/>
</dbReference>
<evidence type="ECO:0000259" key="1">
    <source>
        <dbReference type="Pfam" id="PF03478"/>
    </source>
</evidence>
<reference evidence="2 3" key="1">
    <citation type="journal article" date="2010" name="Nature">
        <title>Genome sequence of the palaeopolyploid soybean.</title>
        <authorList>
            <person name="Schmutz J."/>
            <person name="Cannon S.B."/>
            <person name="Schlueter J."/>
            <person name="Ma J."/>
            <person name="Mitros T."/>
            <person name="Nelson W."/>
            <person name="Hyten D.L."/>
            <person name="Song Q."/>
            <person name="Thelen J.J."/>
            <person name="Cheng J."/>
            <person name="Xu D."/>
            <person name="Hellsten U."/>
            <person name="May G.D."/>
            <person name="Yu Y."/>
            <person name="Sakurai T."/>
            <person name="Umezawa T."/>
            <person name="Bhattacharyya M.K."/>
            <person name="Sandhu D."/>
            <person name="Valliyodan B."/>
            <person name="Lindquist E."/>
            <person name="Peto M."/>
            <person name="Grant D."/>
            <person name="Shu S."/>
            <person name="Goodstein D."/>
            <person name="Barry K."/>
            <person name="Futrell-Griggs M."/>
            <person name="Abernathy B."/>
            <person name="Du J."/>
            <person name="Tian Z."/>
            <person name="Zhu L."/>
            <person name="Gill N."/>
            <person name="Joshi T."/>
            <person name="Libault M."/>
            <person name="Sethuraman A."/>
            <person name="Zhang X.-C."/>
            <person name="Shinozaki K."/>
            <person name="Nguyen H.T."/>
            <person name="Wing R.A."/>
            <person name="Cregan P."/>
            <person name="Specht J."/>
            <person name="Grimwood J."/>
            <person name="Rokhsar D."/>
            <person name="Stacey G."/>
            <person name="Shoemaker R.C."/>
            <person name="Jackson S.A."/>
        </authorList>
    </citation>
    <scope>NUCLEOTIDE SEQUENCE</scope>
    <source>
        <strain evidence="3">cv. Williams 82</strain>
        <tissue evidence="2">Callus</tissue>
    </source>
</reference>
<keyword evidence="4" id="KW-1185">Reference proteome</keyword>
<dbReference type="AlphaFoldDB" id="A0A0R0II28"/>
<dbReference type="InParanoid" id="A0A0R0II28"/>
<dbReference type="InterPro" id="IPR005174">
    <property type="entry name" value="KIB1-4_b-propeller"/>
</dbReference>
<dbReference type="EnsemblPlants" id="KRH42064">
    <property type="protein sequence ID" value="KRH42064"/>
    <property type="gene ID" value="GLYMA_08G066400"/>
</dbReference>
<dbReference type="Pfam" id="PF03478">
    <property type="entry name" value="Beta-prop_KIB1-4"/>
    <property type="match status" value="1"/>
</dbReference>
<proteinExistence type="predicted"/>
<protein>
    <recommendedName>
        <fullName evidence="1">KIB1-4 beta-propeller domain-containing protein</fullName>
    </recommendedName>
</protein>
<feature type="domain" description="KIB1-4 beta-propeller" evidence="1">
    <location>
        <begin position="10"/>
        <end position="217"/>
    </location>
</feature>
<name>A0A0R0II28_SOYBN</name>
<accession>A0A0R0II28</accession>
<organism evidence="2">
    <name type="scientific">Glycine max</name>
    <name type="common">Soybean</name>
    <name type="synonym">Glycine hispida</name>
    <dbReference type="NCBI Taxonomy" id="3847"/>
    <lineage>
        <taxon>Eukaryota</taxon>
        <taxon>Viridiplantae</taxon>
        <taxon>Streptophyta</taxon>
        <taxon>Embryophyta</taxon>
        <taxon>Tracheophyta</taxon>
        <taxon>Spermatophyta</taxon>
        <taxon>Magnoliopsida</taxon>
        <taxon>eudicotyledons</taxon>
        <taxon>Gunneridae</taxon>
        <taxon>Pentapetalae</taxon>
        <taxon>rosids</taxon>
        <taxon>fabids</taxon>
        <taxon>Fabales</taxon>
        <taxon>Fabaceae</taxon>
        <taxon>Papilionoideae</taxon>
        <taxon>50 kb inversion clade</taxon>
        <taxon>NPAAA clade</taxon>
        <taxon>indigoferoid/millettioid clade</taxon>
        <taxon>Phaseoleae</taxon>
        <taxon>Glycine</taxon>
        <taxon>Glycine subgen. Soja</taxon>
    </lineage>
</organism>
<dbReference type="EMBL" id="CM000841">
    <property type="protein sequence ID" value="KRH42064.1"/>
    <property type="molecule type" value="Genomic_DNA"/>
</dbReference>
<evidence type="ECO:0000313" key="2">
    <source>
        <dbReference type="EMBL" id="KRH42064.1"/>
    </source>
</evidence>
<reference evidence="2" key="3">
    <citation type="submission" date="2018-07" db="EMBL/GenBank/DDBJ databases">
        <title>WGS assembly of Glycine max.</title>
        <authorList>
            <person name="Schmutz J."/>
            <person name="Cannon S."/>
            <person name="Schlueter J."/>
            <person name="Ma J."/>
            <person name="Mitros T."/>
            <person name="Nelson W."/>
            <person name="Hyten D."/>
            <person name="Song Q."/>
            <person name="Thelen J."/>
            <person name="Cheng J."/>
            <person name="Xu D."/>
            <person name="Hellsten U."/>
            <person name="May G."/>
            <person name="Yu Y."/>
            <person name="Sakurai T."/>
            <person name="Umezawa T."/>
            <person name="Bhattacharyya M."/>
            <person name="Sandhu D."/>
            <person name="Valliyodan B."/>
            <person name="Lindquist E."/>
            <person name="Peto M."/>
            <person name="Grant D."/>
            <person name="Shu S."/>
            <person name="Goodstein D."/>
            <person name="Barry K."/>
            <person name="Futrell-Griggs M."/>
            <person name="Abernathy B."/>
            <person name="Du J."/>
            <person name="Tian Z."/>
            <person name="Zhu L."/>
            <person name="Gill N."/>
            <person name="Joshi T."/>
            <person name="Libault M."/>
            <person name="Sethuraman A."/>
            <person name="Zhang X."/>
            <person name="Shinozaki K."/>
            <person name="Nguyen H."/>
            <person name="Wing R."/>
            <person name="Cregan P."/>
            <person name="Specht J."/>
            <person name="Grimwood J."/>
            <person name="Rokhsar D."/>
            <person name="Stacey G."/>
            <person name="Shoemaker R."/>
            <person name="Jackson S."/>
        </authorList>
    </citation>
    <scope>NUCLEOTIDE SEQUENCE</scope>
    <source>
        <tissue evidence="2">Callus</tissue>
    </source>
</reference>
<evidence type="ECO:0000313" key="3">
    <source>
        <dbReference type="EnsemblPlants" id="KRH42064"/>
    </source>
</evidence>
<sequence length="218" mass="25225">MVQSCWSRRTRELIKLPRYPCKHYVGSSNGILIAEIEPLHMYYPCNPTHGEVLRLLFWDPKDHNCTVMILTGISDPAFALCKVKETCWVTKWRWSKDCVTVEPQNQRAMQDCTLTEQLGKQQVMQFTNAIGFKGKFYVLSVKGSLAVIEEVDSVPKVTNLSDTRIVFLLFHQNHFREYLLESDGEVLLVFLIPRKSSMHIVDNVEVYQLNTGRLSWVN</sequence>
<reference evidence="3" key="2">
    <citation type="submission" date="2018-02" db="UniProtKB">
        <authorList>
            <consortium name="EnsemblPlants"/>
        </authorList>
    </citation>
    <scope>IDENTIFICATION</scope>
    <source>
        <strain evidence="3">Williams 82</strain>
    </source>
</reference>
<evidence type="ECO:0000313" key="4">
    <source>
        <dbReference type="Proteomes" id="UP000008827"/>
    </source>
</evidence>
<dbReference type="PANTHER" id="PTHR33127:SF69">
    <property type="entry name" value="OS09G0340800 PROTEIN"/>
    <property type="match status" value="1"/>
</dbReference>
<gene>
    <name evidence="2" type="ORF">GLYMA_08G066400</name>
</gene>
<dbReference type="Proteomes" id="UP000008827">
    <property type="component" value="Chromosome 8"/>
</dbReference>
<dbReference type="STRING" id="3847.A0A0R0II28"/>